<keyword evidence="3" id="KW-1185">Reference proteome</keyword>
<gene>
    <name evidence="2" type="ORF">NKR19_g7008</name>
</gene>
<protein>
    <submittedName>
        <fullName evidence="2">Uncharacterized protein</fullName>
    </submittedName>
</protein>
<comment type="caution">
    <text evidence="2">The sequence shown here is derived from an EMBL/GenBank/DDBJ whole genome shotgun (WGS) entry which is preliminary data.</text>
</comment>
<dbReference type="Proteomes" id="UP001174691">
    <property type="component" value="Unassembled WGS sequence"/>
</dbReference>
<evidence type="ECO:0000313" key="2">
    <source>
        <dbReference type="EMBL" id="KAJ9143175.1"/>
    </source>
</evidence>
<feature type="transmembrane region" description="Helical" evidence="1">
    <location>
        <begin position="94"/>
        <end position="115"/>
    </location>
</feature>
<dbReference type="AlphaFoldDB" id="A0AA38VDZ8"/>
<accession>A0AA38VDZ8</accession>
<reference evidence="2" key="1">
    <citation type="submission" date="2022-07" db="EMBL/GenBank/DDBJ databases">
        <title>Fungi with potential for degradation of polypropylene.</title>
        <authorList>
            <person name="Gostincar C."/>
        </authorList>
    </citation>
    <scope>NUCLEOTIDE SEQUENCE</scope>
    <source>
        <strain evidence="2">EXF-13287</strain>
    </source>
</reference>
<sequence>MASYLFFDPLVALRAAPLVSSTCTLLYARDQQFFLGLLNRPDTRRHSKGLLPPFFRTFFREGVAFVVAMLAATTWGSVANLYVRRAGLRARGAFWWYVAGAVLSSSHLLFIPGVAPSIKRISDAKGEEGEDVNGDLDEWLGVNKVRMLTVDLAAWVACVVAVGKSLSA</sequence>
<name>A0AA38VDZ8_9PEZI</name>
<organism evidence="2 3">
    <name type="scientific">Coniochaeta hoffmannii</name>
    <dbReference type="NCBI Taxonomy" id="91930"/>
    <lineage>
        <taxon>Eukaryota</taxon>
        <taxon>Fungi</taxon>
        <taxon>Dikarya</taxon>
        <taxon>Ascomycota</taxon>
        <taxon>Pezizomycotina</taxon>
        <taxon>Sordariomycetes</taxon>
        <taxon>Sordariomycetidae</taxon>
        <taxon>Coniochaetales</taxon>
        <taxon>Coniochaetaceae</taxon>
        <taxon>Coniochaeta</taxon>
    </lineage>
</organism>
<keyword evidence="1" id="KW-0472">Membrane</keyword>
<dbReference type="EMBL" id="JANBVN010000116">
    <property type="protein sequence ID" value="KAJ9143175.1"/>
    <property type="molecule type" value="Genomic_DNA"/>
</dbReference>
<evidence type="ECO:0000256" key="1">
    <source>
        <dbReference type="SAM" id="Phobius"/>
    </source>
</evidence>
<keyword evidence="1" id="KW-0812">Transmembrane</keyword>
<evidence type="ECO:0000313" key="3">
    <source>
        <dbReference type="Proteomes" id="UP001174691"/>
    </source>
</evidence>
<proteinExistence type="predicted"/>
<keyword evidence="1" id="KW-1133">Transmembrane helix</keyword>
<feature type="transmembrane region" description="Helical" evidence="1">
    <location>
        <begin position="62"/>
        <end position="82"/>
    </location>
</feature>